<dbReference type="EMBL" id="CAWYQH010000130">
    <property type="protein sequence ID" value="CAK8692101.1"/>
    <property type="molecule type" value="Genomic_DNA"/>
</dbReference>
<evidence type="ECO:0000313" key="2">
    <source>
        <dbReference type="Proteomes" id="UP001642483"/>
    </source>
</evidence>
<protein>
    <submittedName>
        <fullName evidence="1">Uncharacterized protein</fullName>
    </submittedName>
</protein>
<organism evidence="1 2">
    <name type="scientific">Clavelina lepadiformis</name>
    <name type="common">Light-bulb sea squirt</name>
    <name type="synonym">Ascidia lepadiformis</name>
    <dbReference type="NCBI Taxonomy" id="159417"/>
    <lineage>
        <taxon>Eukaryota</taxon>
        <taxon>Metazoa</taxon>
        <taxon>Chordata</taxon>
        <taxon>Tunicata</taxon>
        <taxon>Ascidiacea</taxon>
        <taxon>Aplousobranchia</taxon>
        <taxon>Clavelinidae</taxon>
        <taxon>Clavelina</taxon>
    </lineage>
</organism>
<evidence type="ECO:0000313" key="1">
    <source>
        <dbReference type="EMBL" id="CAK8692101.1"/>
    </source>
</evidence>
<reference evidence="1 2" key="1">
    <citation type="submission" date="2024-02" db="EMBL/GenBank/DDBJ databases">
        <authorList>
            <person name="Daric V."/>
            <person name="Darras S."/>
        </authorList>
    </citation>
    <scope>NUCLEOTIDE SEQUENCE [LARGE SCALE GENOMIC DNA]</scope>
</reference>
<gene>
    <name evidence="1" type="ORF">CVLEPA_LOCUS24846</name>
</gene>
<name>A0ABP0GMF9_CLALP</name>
<comment type="caution">
    <text evidence="1">The sequence shown here is derived from an EMBL/GenBank/DDBJ whole genome shotgun (WGS) entry which is preliminary data.</text>
</comment>
<sequence>MSTTPLESQTTDAVTFPADGITLAFFGAVNDGCFRCFDCSLVSGCTEFVYAPESGGEGTNELKLLINQAPSSECFVLVQVRFLSFMLLDGMTICDLGSGS</sequence>
<dbReference type="Proteomes" id="UP001642483">
    <property type="component" value="Unassembled WGS sequence"/>
</dbReference>
<accession>A0ABP0GMF9</accession>
<keyword evidence="2" id="KW-1185">Reference proteome</keyword>
<proteinExistence type="predicted"/>